<dbReference type="InterPro" id="IPR035940">
    <property type="entry name" value="CAP_sf"/>
</dbReference>
<proteinExistence type="predicted"/>
<reference evidence="3" key="1">
    <citation type="submission" date="2023-08" db="EMBL/GenBank/DDBJ databases">
        <title>Reference Genome Resource for the Citrus Pathogen Phytophthora citrophthora.</title>
        <authorList>
            <person name="Moller H."/>
            <person name="Coetzee B."/>
            <person name="Rose L.J."/>
            <person name="Van Niekerk J.M."/>
        </authorList>
    </citation>
    <scope>NUCLEOTIDE SEQUENCE</scope>
    <source>
        <strain evidence="3">STE-U-9442</strain>
    </source>
</reference>
<accession>A0AAD9GT82</accession>
<gene>
    <name evidence="3" type="ORF">P3T76_004042</name>
</gene>
<comment type="caution">
    <text evidence="3">The sequence shown here is derived from an EMBL/GenBank/DDBJ whole genome shotgun (WGS) entry which is preliminary data.</text>
</comment>
<keyword evidence="4" id="KW-1185">Reference proteome</keyword>
<evidence type="ECO:0000313" key="4">
    <source>
        <dbReference type="Proteomes" id="UP001259832"/>
    </source>
</evidence>
<keyword evidence="2" id="KW-0732">Signal</keyword>
<dbReference type="Gene3D" id="3.40.33.10">
    <property type="entry name" value="CAP"/>
    <property type="match status" value="1"/>
</dbReference>
<name>A0AAD9GT82_9STRA</name>
<evidence type="ECO:0000313" key="3">
    <source>
        <dbReference type="EMBL" id="KAK1944130.1"/>
    </source>
</evidence>
<evidence type="ECO:0008006" key="5">
    <source>
        <dbReference type="Google" id="ProtNLM"/>
    </source>
</evidence>
<dbReference type="Proteomes" id="UP001259832">
    <property type="component" value="Unassembled WGS sequence"/>
</dbReference>
<sequence length="197" mass="21783">MLAITTFLLLLPVFGAFSTSWADPYPYYLQPAYGYPEEYTTKILSIINKARTTEGLPALCNNKKLQAAAMRLCYKDAPGDYVWRFRSDQNKLSRLATDEGFVCDSSTGLPSGSPNCSNVGGFADSGEINTDEAVAGWVADFWGTTRWSARLMRLSMNRTLNTTGHKSTPLVVPRSATLMKKNQSAKSREPRSVTDFV</sequence>
<dbReference type="AlphaFoldDB" id="A0AAD9GT82"/>
<evidence type="ECO:0000256" key="1">
    <source>
        <dbReference type="SAM" id="MobiDB-lite"/>
    </source>
</evidence>
<evidence type="ECO:0000256" key="2">
    <source>
        <dbReference type="SAM" id="SignalP"/>
    </source>
</evidence>
<feature type="chain" id="PRO_5042277808" description="SCP domain-containing protein" evidence="2">
    <location>
        <begin position="23"/>
        <end position="197"/>
    </location>
</feature>
<protein>
    <recommendedName>
        <fullName evidence="5">SCP domain-containing protein</fullName>
    </recommendedName>
</protein>
<feature type="signal peptide" evidence="2">
    <location>
        <begin position="1"/>
        <end position="22"/>
    </location>
</feature>
<organism evidence="3 4">
    <name type="scientific">Phytophthora citrophthora</name>
    <dbReference type="NCBI Taxonomy" id="4793"/>
    <lineage>
        <taxon>Eukaryota</taxon>
        <taxon>Sar</taxon>
        <taxon>Stramenopiles</taxon>
        <taxon>Oomycota</taxon>
        <taxon>Peronosporomycetes</taxon>
        <taxon>Peronosporales</taxon>
        <taxon>Peronosporaceae</taxon>
        <taxon>Phytophthora</taxon>
    </lineage>
</organism>
<feature type="compositionally biased region" description="Basic and acidic residues" evidence="1">
    <location>
        <begin position="186"/>
        <end position="197"/>
    </location>
</feature>
<feature type="region of interest" description="Disordered" evidence="1">
    <location>
        <begin position="176"/>
        <end position="197"/>
    </location>
</feature>
<dbReference type="EMBL" id="JASMQC010000006">
    <property type="protein sequence ID" value="KAK1944130.1"/>
    <property type="molecule type" value="Genomic_DNA"/>
</dbReference>